<reference evidence="4 5" key="1">
    <citation type="journal article" date="2016" name="Nat. Commun.">
        <title>Thousands of microbial genomes shed light on interconnected biogeochemical processes in an aquifer system.</title>
        <authorList>
            <person name="Anantharaman K."/>
            <person name="Brown C.T."/>
            <person name="Hug L.A."/>
            <person name="Sharon I."/>
            <person name="Castelle C.J."/>
            <person name="Probst A.J."/>
            <person name="Thomas B.C."/>
            <person name="Singh A."/>
            <person name="Wilkins M.J."/>
            <person name="Karaoz U."/>
            <person name="Brodie E.L."/>
            <person name="Williams K.H."/>
            <person name="Hubbard S.S."/>
            <person name="Banfield J.F."/>
        </authorList>
    </citation>
    <scope>NUCLEOTIDE SEQUENCE [LARGE SCALE GENOMIC DNA]</scope>
</reference>
<sequence>MSPRKKQELDEKEEVKSTTSTKTKSRGGNDNVSLFTLAVVAIVILGLIGIVFGYTKDKLSELQKGGSDKTVALETQVENLKNQITELVDKAKTLEKDNQELLINFFDNNRKLPRDLDVSTWLVYNNDQARMRLQFPENWEVVRAKQLNADQPATTAEATSEPDATKVASRLQYEIVLQPKETPNFVQAITIKDDYIDFAGLSLDEKYSIFKELNLLDQKDFTYGKMLYFIDLDDKDNEIPTILILTENRILRATFNLLDKTLPDYMTYRKDFESIISTFDLIIKVEDIVPGDAQ</sequence>
<feature type="compositionally biased region" description="Basic and acidic residues" evidence="2">
    <location>
        <begin position="1"/>
        <end position="16"/>
    </location>
</feature>
<dbReference type="EMBL" id="MFGJ01000001">
    <property type="protein sequence ID" value="OGF33390.1"/>
    <property type="molecule type" value="Genomic_DNA"/>
</dbReference>
<evidence type="ECO:0000256" key="2">
    <source>
        <dbReference type="SAM" id="MobiDB-lite"/>
    </source>
</evidence>
<accession>A0A1F5T363</accession>
<gene>
    <name evidence="4" type="ORF">A2478_01665</name>
</gene>
<evidence type="ECO:0000313" key="5">
    <source>
        <dbReference type="Proteomes" id="UP000179001"/>
    </source>
</evidence>
<feature type="transmembrane region" description="Helical" evidence="3">
    <location>
        <begin position="32"/>
        <end position="54"/>
    </location>
</feature>
<proteinExistence type="predicted"/>
<evidence type="ECO:0000256" key="1">
    <source>
        <dbReference type="SAM" id="Coils"/>
    </source>
</evidence>
<protein>
    <submittedName>
        <fullName evidence="4">Uncharacterized protein</fullName>
    </submittedName>
</protein>
<dbReference type="AlphaFoldDB" id="A0A1F5T363"/>
<evidence type="ECO:0000313" key="4">
    <source>
        <dbReference type="EMBL" id="OGF33390.1"/>
    </source>
</evidence>
<comment type="caution">
    <text evidence="4">The sequence shown here is derived from an EMBL/GenBank/DDBJ whole genome shotgun (WGS) entry which is preliminary data.</text>
</comment>
<organism evidence="4 5">
    <name type="scientific">Candidatus Falkowbacteria bacterium RIFOXYC2_FULL_36_12</name>
    <dbReference type="NCBI Taxonomy" id="1798002"/>
    <lineage>
        <taxon>Bacteria</taxon>
        <taxon>Candidatus Falkowiibacteriota</taxon>
    </lineage>
</organism>
<keyword evidence="3" id="KW-0472">Membrane</keyword>
<name>A0A1F5T363_9BACT</name>
<feature type="coiled-coil region" evidence="1">
    <location>
        <begin position="70"/>
        <end position="104"/>
    </location>
</feature>
<dbReference type="Proteomes" id="UP000179001">
    <property type="component" value="Unassembled WGS sequence"/>
</dbReference>
<keyword evidence="3" id="KW-1133">Transmembrane helix</keyword>
<evidence type="ECO:0000256" key="3">
    <source>
        <dbReference type="SAM" id="Phobius"/>
    </source>
</evidence>
<keyword evidence="3" id="KW-0812">Transmembrane</keyword>
<feature type="region of interest" description="Disordered" evidence="2">
    <location>
        <begin position="1"/>
        <end position="27"/>
    </location>
</feature>
<keyword evidence="1" id="KW-0175">Coiled coil</keyword>